<dbReference type="GO" id="GO:0003796">
    <property type="term" value="F:lysozyme activity"/>
    <property type="evidence" value="ECO:0007669"/>
    <property type="project" value="InterPro"/>
</dbReference>
<keyword evidence="4" id="KW-0732">Signal</keyword>
<dbReference type="STRING" id="1203190.GCA_000312345_02243"/>
<feature type="chain" id="PRO_5009257165" evidence="4">
    <location>
        <begin position="31"/>
        <end position="346"/>
    </location>
</feature>
<keyword evidence="2" id="KW-0378">Hydrolase</keyword>
<dbReference type="AlphaFoldDB" id="A0A1H1Q242"/>
<dbReference type="CDD" id="cd00599">
    <property type="entry name" value="GH25_muramidase"/>
    <property type="match status" value="1"/>
</dbReference>
<dbReference type="SMART" id="SM00641">
    <property type="entry name" value="Glyco_25"/>
    <property type="match status" value="1"/>
</dbReference>
<dbReference type="GO" id="GO:0016998">
    <property type="term" value="P:cell wall macromolecule catabolic process"/>
    <property type="evidence" value="ECO:0007669"/>
    <property type="project" value="InterPro"/>
</dbReference>
<evidence type="ECO:0000313" key="6">
    <source>
        <dbReference type="Proteomes" id="UP000182237"/>
    </source>
</evidence>
<dbReference type="GO" id="GO:0016052">
    <property type="term" value="P:carbohydrate catabolic process"/>
    <property type="evidence" value="ECO:0007669"/>
    <property type="project" value="TreeGrafter"/>
</dbReference>
<dbReference type="PANTHER" id="PTHR34135:SF2">
    <property type="entry name" value="LYSOZYME"/>
    <property type="match status" value="1"/>
</dbReference>
<gene>
    <name evidence="5" type="ORF">SAMN04488539_1159</name>
</gene>
<dbReference type="GO" id="GO:0009253">
    <property type="term" value="P:peptidoglycan catabolic process"/>
    <property type="evidence" value="ECO:0007669"/>
    <property type="project" value="InterPro"/>
</dbReference>
<dbReference type="SUPFAM" id="SSF51445">
    <property type="entry name" value="(Trans)glycosidases"/>
    <property type="match status" value="1"/>
</dbReference>
<dbReference type="EMBL" id="LT629765">
    <property type="protein sequence ID" value="SDS17562.1"/>
    <property type="molecule type" value="Genomic_DNA"/>
</dbReference>
<dbReference type="Gene3D" id="3.20.20.80">
    <property type="entry name" value="Glycosidases"/>
    <property type="match status" value="1"/>
</dbReference>
<feature type="signal peptide" evidence="4">
    <location>
        <begin position="1"/>
        <end position="30"/>
    </location>
</feature>
<reference evidence="5 6" key="1">
    <citation type="submission" date="2016-10" db="EMBL/GenBank/DDBJ databases">
        <authorList>
            <person name="de Groot N.N."/>
        </authorList>
    </citation>
    <scope>NUCLEOTIDE SEQUENCE [LARGE SCALE GENOMIC DNA]</scope>
    <source>
        <strain evidence="5 6">DSM 45434</strain>
    </source>
</reference>
<dbReference type="PROSITE" id="PS51904">
    <property type="entry name" value="GLYCOSYL_HYDROL_F25_2"/>
    <property type="match status" value="1"/>
</dbReference>
<proteinExistence type="inferred from homology"/>
<accession>A0A1H1Q242</accession>
<comment type="similarity">
    <text evidence="1">Belongs to the glycosyl hydrolase 25 family.</text>
</comment>
<dbReference type="Proteomes" id="UP000182237">
    <property type="component" value="Chromosome I"/>
</dbReference>
<dbReference type="RefSeq" id="WP_019195015.1">
    <property type="nucleotide sequence ID" value="NZ_LT629765.1"/>
</dbReference>
<evidence type="ECO:0000256" key="2">
    <source>
        <dbReference type="ARBA" id="ARBA00022801"/>
    </source>
</evidence>
<evidence type="ECO:0000313" key="5">
    <source>
        <dbReference type="EMBL" id="SDS17562.1"/>
    </source>
</evidence>
<dbReference type="InterPro" id="IPR002053">
    <property type="entry name" value="Glyco_hydro_25"/>
</dbReference>
<evidence type="ECO:0000256" key="3">
    <source>
        <dbReference type="ARBA" id="ARBA00023295"/>
    </source>
</evidence>
<organism evidence="5 6">
    <name type="scientific">Corynebacterium timonense</name>
    <dbReference type="NCBI Taxonomy" id="441500"/>
    <lineage>
        <taxon>Bacteria</taxon>
        <taxon>Bacillati</taxon>
        <taxon>Actinomycetota</taxon>
        <taxon>Actinomycetes</taxon>
        <taxon>Mycobacteriales</taxon>
        <taxon>Corynebacteriaceae</taxon>
        <taxon>Corynebacterium</taxon>
    </lineage>
</organism>
<protein>
    <submittedName>
        <fullName evidence="5">Lyzozyme M1 (1,4-beta-N-acetylmuramidase), GH25 family</fullName>
    </submittedName>
</protein>
<evidence type="ECO:0000256" key="4">
    <source>
        <dbReference type="SAM" id="SignalP"/>
    </source>
</evidence>
<sequence>MHVSRSLRPLTACLVALATALGLAAAPARALDIPGLVQGVDVAGHQRPGGHPIEWRSVAGPGGQSFAFIKASEGDGWKNVFYDEDAAAAKEAGLAVGAYHYARPAGDPKAQAEYFASVINAGPELDLPPVLDLEVDEGRNPAALAVWTQAFLTELERATGTKPMIYTYRYFWYERMDNTNAFTDYPLWLAAYQNQAPRPVGGWDKVSIWQRSDNGRVAGVSTPVDQNVFNGDSGAFNRFVGGDLTAGGGLLEAIQAPEQGELAVLEQNSTALVVAILGLATGILAVPHIAEAARTFGFDNVDASNIAGAVLDLVNNGQLPVDDLRTMMVGDYSVGDLLILLDNALK</sequence>
<dbReference type="InterPro" id="IPR018077">
    <property type="entry name" value="Glyco_hydro_fam25_subgr"/>
</dbReference>
<dbReference type="InterPro" id="IPR017853">
    <property type="entry name" value="GH"/>
</dbReference>
<keyword evidence="3" id="KW-0326">Glycosidase</keyword>
<name>A0A1H1Q242_9CORY</name>
<keyword evidence="6" id="KW-1185">Reference proteome</keyword>
<dbReference type="Pfam" id="PF01183">
    <property type="entry name" value="Glyco_hydro_25"/>
    <property type="match status" value="1"/>
</dbReference>
<dbReference type="OrthoDB" id="287365at2"/>
<evidence type="ECO:0000256" key="1">
    <source>
        <dbReference type="ARBA" id="ARBA00010646"/>
    </source>
</evidence>
<dbReference type="eggNOG" id="COG3757">
    <property type="taxonomic scope" value="Bacteria"/>
</dbReference>
<dbReference type="PANTHER" id="PTHR34135">
    <property type="entry name" value="LYSOZYME"/>
    <property type="match status" value="1"/>
</dbReference>